<feature type="region of interest" description="Disordered" evidence="1">
    <location>
        <begin position="134"/>
        <end position="156"/>
    </location>
</feature>
<keyword evidence="3" id="KW-1185">Reference proteome</keyword>
<dbReference type="AlphaFoldDB" id="A0A8R1EQW0"/>
<organism evidence="2 3">
    <name type="scientific">Caenorhabditis japonica</name>
    <dbReference type="NCBI Taxonomy" id="281687"/>
    <lineage>
        <taxon>Eukaryota</taxon>
        <taxon>Metazoa</taxon>
        <taxon>Ecdysozoa</taxon>
        <taxon>Nematoda</taxon>
        <taxon>Chromadorea</taxon>
        <taxon>Rhabditida</taxon>
        <taxon>Rhabditina</taxon>
        <taxon>Rhabditomorpha</taxon>
        <taxon>Rhabditoidea</taxon>
        <taxon>Rhabditidae</taxon>
        <taxon>Peloderinae</taxon>
        <taxon>Caenorhabditis</taxon>
    </lineage>
</organism>
<evidence type="ECO:0000313" key="2">
    <source>
        <dbReference type="EnsemblMetazoa" id="CJA40216.1"/>
    </source>
</evidence>
<accession>A0A8R1EQW0</accession>
<reference evidence="3" key="1">
    <citation type="submission" date="2010-08" db="EMBL/GenBank/DDBJ databases">
        <authorList>
            <consortium name="Caenorhabditis japonica Sequencing Consortium"/>
            <person name="Wilson R.K."/>
        </authorList>
    </citation>
    <scope>NUCLEOTIDE SEQUENCE [LARGE SCALE GENOMIC DNA]</scope>
    <source>
        <strain evidence="3">DF5081</strain>
    </source>
</reference>
<dbReference type="Proteomes" id="UP000005237">
    <property type="component" value="Unassembled WGS sequence"/>
</dbReference>
<sequence>MSALREDPLIAPLTDSELRLLGLAPSKRREAVTPQTGRTGAVYRCNPMRAYDAYQCEMDAFNRFHQLSQNERDSAIDLELEELSHALDYRIEDTNSSPEEMSDDEEWLEDWNRGWAEEVTNSIDTIFHSSRKTCKPIKKPAPASSKVKKNSVEKKPSKVIAPAKKEKATIKKKTFKLKKETVSTSNVPQHPICRSSRKCAHDANKKIHKNLKFWV</sequence>
<name>A0A8R1EQW0_CAEJA</name>
<evidence type="ECO:0000256" key="1">
    <source>
        <dbReference type="SAM" id="MobiDB-lite"/>
    </source>
</evidence>
<proteinExistence type="predicted"/>
<dbReference type="EnsemblMetazoa" id="CJA40216.1">
    <property type="protein sequence ID" value="CJA40216.1"/>
    <property type="gene ID" value="WBGene00216064"/>
</dbReference>
<protein>
    <submittedName>
        <fullName evidence="2">Uncharacterized protein</fullName>
    </submittedName>
</protein>
<reference evidence="2" key="2">
    <citation type="submission" date="2022-06" db="UniProtKB">
        <authorList>
            <consortium name="EnsemblMetazoa"/>
        </authorList>
    </citation>
    <scope>IDENTIFICATION</scope>
    <source>
        <strain evidence="2">DF5081</strain>
    </source>
</reference>
<evidence type="ECO:0000313" key="3">
    <source>
        <dbReference type="Proteomes" id="UP000005237"/>
    </source>
</evidence>